<dbReference type="Pfam" id="PF01047">
    <property type="entry name" value="MarR"/>
    <property type="match status" value="1"/>
</dbReference>
<dbReference type="InterPro" id="IPR036388">
    <property type="entry name" value="WH-like_DNA-bd_sf"/>
</dbReference>
<dbReference type="PRINTS" id="PR00598">
    <property type="entry name" value="HTHMARR"/>
</dbReference>
<dbReference type="SMART" id="SM00347">
    <property type="entry name" value="HTH_MARR"/>
    <property type="match status" value="1"/>
</dbReference>
<reference evidence="2 3" key="1">
    <citation type="submission" date="2019-07" db="EMBL/GenBank/DDBJ databases">
        <title>Whole genome shotgun sequence of Rhizobium naphthalenivorans NBRC 107585.</title>
        <authorList>
            <person name="Hosoyama A."/>
            <person name="Uohara A."/>
            <person name="Ohji S."/>
            <person name="Ichikawa N."/>
        </authorList>
    </citation>
    <scope>NUCLEOTIDE SEQUENCE [LARGE SCALE GENOMIC DNA]</scope>
    <source>
        <strain evidence="2 3">NBRC 107585</strain>
    </source>
</reference>
<evidence type="ECO:0000313" key="3">
    <source>
        <dbReference type="Proteomes" id="UP000321717"/>
    </source>
</evidence>
<dbReference type="AlphaFoldDB" id="A0A512HH48"/>
<feature type="domain" description="HTH marR-type" evidence="1">
    <location>
        <begin position="20"/>
        <end position="156"/>
    </location>
</feature>
<gene>
    <name evidence="2" type="ORF">RNA01_16930</name>
</gene>
<name>A0A512HH48_9HYPH</name>
<dbReference type="Proteomes" id="UP000321717">
    <property type="component" value="Unassembled WGS sequence"/>
</dbReference>
<dbReference type="OrthoDB" id="7269152at2"/>
<dbReference type="SUPFAM" id="SSF46785">
    <property type="entry name" value="Winged helix' DNA-binding domain"/>
    <property type="match status" value="1"/>
</dbReference>
<dbReference type="EMBL" id="BJZP01000006">
    <property type="protein sequence ID" value="GEO84761.1"/>
    <property type="molecule type" value="Genomic_DNA"/>
</dbReference>
<accession>A0A512HH48</accession>
<comment type="caution">
    <text evidence="2">The sequence shown here is derived from an EMBL/GenBank/DDBJ whole genome shotgun (WGS) entry which is preliminary data.</text>
</comment>
<dbReference type="RefSeq" id="WP_147179524.1">
    <property type="nucleotide sequence ID" value="NZ_BJZP01000006.1"/>
</dbReference>
<organism evidence="2 3">
    <name type="scientific">Ciceribacter naphthalenivorans</name>
    <dbReference type="NCBI Taxonomy" id="1118451"/>
    <lineage>
        <taxon>Bacteria</taxon>
        <taxon>Pseudomonadati</taxon>
        <taxon>Pseudomonadota</taxon>
        <taxon>Alphaproteobacteria</taxon>
        <taxon>Hyphomicrobiales</taxon>
        <taxon>Rhizobiaceae</taxon>
        <taxon>Ciceribacter</taxon>
    </lineage>
</organism>
<evidence type="ECO:0000259" key="1">
    <source>
        <dbReference type="PROSITE" id="PS50995"/>
    </source>
</evidence>
<dbReference type="InterPro" id="IPR039422">
    <property type="entry name" value="MarR/SlyA-like"/>
</dbReference>
<dbReference type="Gene3D" id="1.10.10.10">
    <property type="entry name" value="Winged helix-like DNA-binding domain superfamily/Winged helix DNA-binding domain"/>
    <property type="match status" value="1"/>
</dbReference>
<dbReference type="InterPro" id="IPR036390">
    <property type="entry name" value="WH_DNA-bd_sf"/>
</dbReference>
<proteinExistence type="predicted"/>
<dbReference type="PANTHER" id="PTHR33164:SF43">
    <property type="entry name" value="HTH-TYPE TRANSCRIPTIONAL REPRESSOR YETL"/>
    <property type="match status" value="1"/>
</dbReference>
<protein>
    <submittedName>
        <fullName evidence="2">MarR family transcriptional regulator</fullName>
    </submittedName>
</protein>
<dbReference type="GO" id="GO:0006950">
    <property type="term" value="P:response to stress"/>
    <property type="evidence" value="ECO:0007669"/>
    <property type="project" value="TreeGrafter"/>
</dbReference>
<keyword evidence="3" id="KW-1185">Reference proteome</keyword>
<evidence type="ECO:0000313" key="2">
    <source>
        <dbReference type="EMBL" id="GEO84761.1"/>
    </source>
</evidence>
<dbReference type="PANTHER" id="PTHR33164">
    <property type="entry name" value="TRANSCRIPTIONAL REGULATOR, MARR FAMILY"/>
    <property type="match status" value="1"/>
</dbReference>
<sequence>MPYDDAQQTLSLPDEQRMTLGPLGRSLGFLLRISQVTVFEKFYATLGDLGLKPGEFSVLWLICNNPGIRQGVVARNLHIKNARMTKLIRTFEDKGFVSRLVPDDDRRAVELTLTSEGRAFVDANAEDFFTYSQKGKSRLTPEEMGELIRLLQKYTGMEETE</sequence>
<dbReference type="PROSITE" id="PS50995">
    <property type="entry name" value="HTH_MARR_2"/>
    <property type="match status" value="1"/>
</dbReference>
<dbReference type="InterPro" id="IPR000835">
    <property type="entry name" value="HTH_MarR-typ"/>
</dbReference>
<dbReference type="GO" id="GO:0003700">
    <property type="term" value="F:DNA-binding transcription factor activity"/>
    <property type="evidence" value="ECO:0007669"/>
    <property type="project" value="InterPro"/>
</dbReference>